<accession>X6MSG9</accession>
<evidence type="ECO:0000313" key="2">
    <source>
        <dbReference type="Proteomes" id="UP000023152"/>
    </source>
</evidence>
<name>X6MSG9_RETFI</name>
<evidence type="ECO:0000313" key="1">
    <source>
        <dbReference type="EMBL" id="ETO16794.1"/>
    </source>
</evidence>
<protein>
    <submittedName>
        <fullName evidence="1">Uncharacterized protein</fullName>
    </submittedName>
</protein>
<organism evidence="1 2">
    <name type="scientific">Reticulomyxa filosa</name>
    <dbReference type="NCBI Taxonomy" id="46433"/>
    <lineage>
        <taxon>Eukaryota</taxon>
        <taxon>Sar</taxon>
        <taxon>Rhizaria</taxon>
        <taxon>Retaria</taxon>
        <taxon>Foraminifera</taxon>
        <taxon>Monothalamids</taxon>
        <taxon>Reticulomyxidae</taxon>
        <taxon>Reticulomyxa</taxon>
    </lineage>
</organism>
<gene>
    <name evidence="1" type="ORF">RFI_20545</name>
</gene>
<keyword evidence="2" id="KW-1185">Reference proteome</keyword>
<comment type="caution">
    <text evidence="1">The sequence shown here is derived from an EMBL/GenBank/DDBJ whole genome shotgun (WGS) entry which is preliminary data.</text>
</comment>
<sequence length="121" mass="14647">MQPVSFFIRSIHRKLKKKKEKKHHKIMKDNLQNKTIELNENNEWNKANKKAHEMVSEMIDNEQQGMIVVTTNINQLTKSNHQVARQNIPFSMIINSDQYMEKENNSWTIFYLFILFKKYYI</sequence>
<dbReference type="Proteomes" id="UP000023152">
    <property type="component" value="Unassembled WGS sequence"/>
</dbReference>
<dbReference type="AlphaFoldDB" id="X6MSG9"/>
<proteinExistence type="predicted"/>
<dbReference type="EMBL" id="ASPP01017826">
    <property type="protein sequence ID" value="ETO16794.1"/>
    <property type="molecule type" value="Genomic_DNA"/>
</dbReference>
<reference evidence="1 2" key="1">
    <citation type="journal article" date="2013" name="Curr. Biol.">
        <title>The Genome of the Foraminiferan Reticulomyxa filosa.</title>
        <authorList>
            <person name="Glockner G."/>
            <person name="Hulsmann N."/>
            <person name="Schleicher M."/>
            <person name="Noegel A.A."/>
            <person name="Eichinger L."/>
            <person name="Gallinger C."/>
            <person name="Pawlowski J."/>
            <person name="Sierra R."/>
            <person name="Euteneuer U."/>
            <person name="Pillet L."/>
            <person name="Moustafa A."/>
            <person name="Platzer M."/>
            <person name="Groth M."/>
            <person name="Szafranski K."/>
            <person name="Schliwa M."/>
        </authorList>
    </citation>
    <scope>NUCLEOTIDE SEQUENCE [LARGE SCALE GENOMIC DNA]</scope>
</reference>